<evidence type="ECO:0000313" key="2">
    <source>
        <dbReference type="Proteomes" id="UP000292082"/>
    </source>
</evidence>
<accession>A0A4Q9PFI5</accession>
<protein>
    <submittedName>
        <fullName evidence="1">Uncharacterized protein</fullName>
    </submittedName>
</protein>
<keyword evidence="2" id="KW-1185">Reference proteome</keyword>
<dbReference type="Proteomes" id="UP000292082">
    <property type="component" value="Unassembled WGS sequence"/>
</dbReference>
<gene>
    <name evidence="1" type="ORF">BD310DRAFT_433819</name>
</gene>
<reference evidence="1 2" key="1">
    <citation type="submission" date="2019-01" db="EMBL/GenBank/DDBJ databases">
        <title>Draft genome sequences of three monokaryotic isolates of the white-rot basidiomycete fungus Dichomitus squalens.</title>
        <authorList>
            <consortium name="DOE Joint Genome Institute"/>
            <person name="Lopez S.C."/>
            <person name="Andreopoulos B."/>
            <person name="Pangilinan J."/>
            <person name="Lipzen A."/>
            <person name="Riley R."/>
            <person name="Ahrendt S."/>
            <person name="Ng V."/>
            <person name="Barry K."/>
            <person name="Daum C."/>
            <person name="Grigoriev I.V."/>
            <person name="Hilden K.S."/>
            <person name="Makela M.R."/>
            <person name="de Vries R.P."/>
        </authorList>
    </citation>
    <scope>NUCLEOTIDE SEQUENCE [LARGE SCALE GENOMIC DNA]</scope>
    <source>
        <strain evidence="1 2">CBS 464.89</strain>
    </source>
</reference>
<dbReference type="EMBL" id="ML145425">
    <property type="protein sequence ID" value="TBU51056.1"/>
    <property type="molecule type" value="Genomic_DNA"/>
</dbReference>
<sequence length="106" mass="11819">MTHARVAGEHSVPPIKRHINVRVQSCSLHLFGSGSIVFVLGTVTVCSGRRTRGRNNAPVIAVSHTGVTSQRKYEYDVVIVAKRGIICSNDRWRGFGAKHDPWWRIV</sequence>
<dbReference type="AlphaFoldDB" id="A0A4Q9PFI5"/>
<name>A0A4Q9PFI5_9APHY</name>
<organism evidence="1 2">
    <name type="scientific">Dichomitus squalens</name>
    <dbReference type="NCBI Taxonomy" id="114155"/>
    <lineage>
        <taxon>Eukaryota</taxon>
        <taxon>Fungi</taxon>
        <taxon>Dikarya</taxon>
        <taxon>Basidiomycota</taxon>
        <taxon>Agaricomycotina</taxon>
        <taxon>Agaricomycetes</taxon>
        <taxon>Polyporales</taxon>
        <taxon>Polyporaceae</taxon>
        <taxon>Dichomitus</taxon>
    </lineage>
</organism>
<evidence type="ECO:0000313" key="1">
    <source>
        <dbReference type="EMBL" id="TBU51056.1"/>
    </source>
</evidence>
<proteinExistence type="predicted"/>